<evidence type="ECO:0000313" key="2">
    <source>
        <dbReference type="Proteomes" id="UP000014155"/>
    </source>
</evidence>
<organism evidence="1 2">
    <name type="scientific">Ruminiclostridium cellobioparum subsp. termitidis CT1112</name>
    <dbReference type="NCBI Taxonomy" id="1195236"/>
    <lineage>
        <taxon>Bacteria</taxon>
        <taxon>Bacillati</taxon>
        <taxon>Bacillota</taxon>
        <taxon>Clostridia</taxon>
        <taxon>Eubacteriales</taxon>
        <taxon>Oscillospiraceae</taxon>
        <taxon>Ruminiclostridium</taxon>
    </lineage>
</organism>
<dbReference type="CDD" id="cd00865">
    <property type="entry name" value="PEBP_bact_arch"/>
    <property type="match status" value="1"/>
</dbReference>
<dbReference type="InterPro" id="IPR008914">
    <property type="entry name" value="PEBP"/>
</dbReference>
<gene>
    <name evidence="1" type="ORF">CTER_1279</name>
</gene>
<dbReference type="EMBL" id="AORV01000026">
    <property type="protein sequence ID" value="EMS72719.1"/>
    <property type="molecule type" value="Genomic_DNA"/>
</dbReference>
<dbReference type="Gene3D" id="3.90.280.10">
    <property type="entry name" value="PEBP-like"/>
    <property type="match status" value="1"/>
</dbReference>
<comment type="caution">
    <text evidence="1">The sequence shown here is derived from an EMBL/GenBank/DDBJ whole genome shotgun (WGS) entry which is preliminary data.</text>
</comment>
<proteinExistence type="predicted"/>
<dbReference type="Pfam" id="PF01161">
    <property type="entry name" value="PBP"/>
    <property type="match status" value="1"/>
</dbReference>
<dbReference type="eggNOG" id="COG1881">
    <property type="taxonomic scope" value="Bacteria"/>
</dbReference>
<protein>
    <submittedName>
        <fullName evidence="1">Phospholipid-binding protein</fullName>
    </submittedName>
</protein>
<dbReference type="Proteomes" id="UP000014155">
    <property type="component" value="Unassembled WGS sequence"/>
</dbReference>
<dbReference type="InterPro" id="IPR005247">
    <property type="entry name" value="YbhB_YbcL/LppC-like"/>
</dbReference>
<reference evidence="1 2" key="1">
    <citation type="journal article" date="2013" name="Genome Announc.">
        <title>Draft Genome Sequence of the Cellulolytic, Mesophilic, Anaerobic Bacterium Clostridium termitidis Strain CT1112 (DSM 5398).</title>
        <authorList>
            <person name="Lal S."/>
            <person name="Ramachandran U."/>
            <person name="Zhang X."/>
            <person name="Munir R."/>
            <person name="Sparling R."/>
            <person name="Levin D.B."/>
        </authorList>
    </citation>
    <scope>NUCLEOTIDE SEQUENCE [LARGE SCALE GENOMIC DNA]</scope>
    <source>
        <strain evidence="1 2">CT1112</strain>
    </source>
</reference>
<dbReference type="AlphaFoldDB" id="S0FU59"/>
<dbReference type="PANTHER" id="PTHR30289:SF1">
    <property type="entry name" value="PEBP (PHOSPHATIDYLETHANOLAMINE-BINDING PROTEIN) FAMILY PROTEIN"/>
    <property type="match status" value="1"/>
</dbReference>
<dbReference type="SUPFAM" id="SSF49777">
    <property type="entry name" value="PEBP-like"/>
    <property type="match status" value="1"/>
</dbReference>
<dbReference type="RefSeq" id="WP_004624980.1">
    <property type="nucleotide sequence ID" value="NZ_AORV01000026.1"/>
</dbReference>
<name>S0FU59_RUMCE</name>
<accession>S0FU59</accession>
<sequence length="191" mass="20942">MGLIEVLVTPLGWLLRGKHAGEQTACKHYSQLSTGKVFELFSPAFPNGGKIPEKHAGVGRGENISPELGWTKPPQGTKQLLLVMEDIDVPLKKPILHMTALFDPTVEKLHEGALTPGNAEITFIPGRKGRLGYHGPRPMPGHGIHRYWFHLYALDEVVPANRNYSGFEELLPLIDGHVIGGAHLEGIQKGK</sequence>
<dbReference type="PANTHER" id="PTHR30289">
    <property type="entry name" value="UNCHARACTERIZED PROTEIN YBCL-RELATED"/>
    <property type="match status" value="1"/>
</dbReference>
<evidence type="ECO:0000313" key="1">
    <source>
        <dbReference type="EMBL" id="EMS72719.1"/>
    </source>
</evidence>
<dbReference type="InterPro" id="IPR036610">
    <property type="entry name" value="PEBP-like_sf"/>
</dbReference>
<dbReference type="STRING" id="1195236.CTER_1279"/>
<keyword evidence="2" id="KW-1185">Reference proteome</keyword>
<dbReference type="PATRIC" id="fig|1195236.3.peg.1595"/>